<accession>A0ABW2H1S4</accession>
<gene>
    <name evidence="1" type="ORF">ACFQO7_27160</name>
</gene>
<keyword evidence="2" id="KW-1185">Reference proteome</keyword>
<protein>
    <submittedName>
        <fullName evidence="1">Uncharacterized protein</fullName>
    </submittedName>
</protein>
<dbReference type="Proteomes" id="UP001596392">
    <property type="component" value="Unassembled WGS sequence"/>
</dbReference>
<dbReference type="RefSeq" id="WP_376809024.1">
    <property type="nucleotide sequence ID" value="NZ_JBHTAC010000035.1"/>
</dbReference>
<name>A0ABW2H1S4_9ACTN</name>
<dbReference type="EMBL" id="JBHTAC010000035">
    <property type="protein sequence ID" value="MFC7246170.1"/>
    <property type="molecule type" value="Genomic_DNA"/>
</dbReference>
<proteinExistence type="predicted"/>
<evidence type="ECO:0000313" key="2">
    <source>
        <dbReference type="Proteomes" id="UP001596392"/>
    </source>
</evidence>
<comment type="caution">
    <text evidence="1">The sequence shown here is derived from an EMBL/GenBank/DDBJ whole genome shotgun (WGS) entry which is preliminary data.</text>
</comment>
<reference evidence="2" key="1">
    <citation type="journal article" date="2019" name="Int. J. Syst. Evol. Microbiol.">
        <title>The Global Catalogue of Microorganisms (GCM) 10K type strain sequencing project: providing services to taxonomists for standard genome sequencing and annotation.</title>
        <authorList>
            <consortium name="The Broad Institute Genomics Platform"/>
            <consortium name="The Broad Institute Genome Sequencing Center for Infectious Disease"/>
            <person name="Wu L."/>
            <person name="Ma J."/>
        </authorList>
    </citation>
    <scope>NUCLEOTIDE SEQUENCE [LARGE SCALE GENOMIC DNA]</scope>
    <source>
        <strain evidence="2">CGMCC 1.9106</strain>
    </source>
</reference>
<organism evidence="1 2">
    <name type="scientific">Catellatospora aurea</name>
    <dbReference type="NCBI Taxonomy" id="1337874"/>
    <lineage>
        <taxon>Bacteria</taxon>
        <taxon>Bacillati</taxon>
        <taxon>Actinomycetota</taxon>
        <taxon>Actinomycetes</taxon>
        <taxon>Micromonosporales</taxon>
        <taxon>Micromonosporaceae</taxon>
        <taxon>Catellatospora</taxon>
    </lineage>
</organism>
<evidence type="ECO:0000313" key="1">
    <source>
        <dbReference type="EMBL" id="MFC7246170.1"/>
    </source>
</evidence>
<sequence length="223" mass="24991">MTDERGTGQHLTGSAHAFPSRDDYPLFDTSELVLDPAFWPGHLFWAYDISELMAMLDVDGADVDALSVKLTDPERWPHFRVPLREGGHLAVIYRNFPEDAGVDFERVGADGAPVTLASMEGDQPVGVLDWDELVEIATTPPRRSGVVLPMARFLLLLPLLAEAPEDAVDQVRRSFRPRTRYGRLLVEVACALLEERRLWPDGTYTRLWGEDVCERVTSTSRTA</sequence>